<proteinExistence type="predicted"/>
<name>A0AAE0IAK3_9PEZI</name>
<evidence type="ECO:0000256" key="1">
    <source>
        <dbReference type="ARBA" id="ARBA00012797"/>
    </source>
</evidence>
<evidence type="ECO:0000259" key="10">
    <source>
        <dbReference type="PROSITE" id="PS51675"/>
    </source>
</evidence>
<feature type="region of interest" description="Disordered" evidence="9">
    <location>
        <begin position="1"/>
        <end position="133"/>
    </location>
</feature>
<evidence type="ECO:0000256" key="8">
    <source>
        <dbReference type="ARBA" id="ARBA00048434"/>
    </source>
</evidence>
<dbReference type="PROSITE" id="PS51675">
    <property type="entry name" value="SAM_MT_TRM10"/>
    <property type="match status" value="1"/>
</dbReference>
<dbReference type="GO" id="GO:0002939">
    <property type="term" value="P:tRNA N1-guanine methylation"/>
    <property type="evidence" value="ECO:0007669"/>
    <property type="project" value="TreeGrafter"/>
</dbReference>
<dbReference type="EC" id="2.1.1.221" evidence="1"/>
<organism evidence="11 12">
    <name type="scientific">Apodospora peruviana</name>
    <dbReference type="NCBI Taxonomy" id="516989"/>
    <lineage>
        <taxon>Eukaryota</taxon>
        <taxon>Fungi</taxon>
        <taxon>Dikarya</taxon>
        <taxon>Ascomycota</taxon>
        <taxon>Pezizomycotina</taxon>
        <taxon>Sordariomycetes</taxon>
        <taxon>Sordariomycetidae</taxon>
        <taxon>Sordariales</taxon>
        <taxon>Lasiosphaeriaceae</taxon>
        <taxon>Apodospora</taxon>
    </lineage>
</organism>
<dbReference type="EMBL" id="JAUEDM010000003">
    <property type="protein sequence ID" value="KAK3321535.1"/>
    <property type="molecule type" value="Genomic_DNA"/>
</dbReference>
<protein>
    <recommendedName>
        <fullName evidence="2">tRNA (guanine(9)-N1)-methyltransferase</fullName>
        <ecNumber evidence="1">2.1.1.221</ecNumber>
    </recommendedName>
    <alternativeName>
        <fullName evidence="7">tRNA methyltransferase 10</fullName>
    </alternativeName>
    <alternativeName>
        <fullName evidence="6">tRNA(m1G9)-methyltransferase</fullName>
    </alternativeName>
</protein>
<keyword evidence="3" id="KW-0489">Methyltransferase</keyword>
<feature type="compositionally biased region" description="Acidic residues" evidence="9">
    <location>
        <begin position="402"/>
        <end position="412"/>
    </location>
</feature>
<feature type="region of interest" description="Disordered" evidence="9">
    <location>
        <begin position="380"/>
        <end position="442"/>
    </location>
</feature>
<feature type="compositionally biased region" description="Basic and acidic residues" evidence="9">
    <location>
        <begin position="124"/>
        <end position="133"/>
    </location>
</feature>
<evidence type="ECO:0000256" key="2">
    <source>
        <dbReference type="ARBA" id="ARBA00020451"/>
    </source>
</evidence>
<dbReference type="GO" id="GO:0000049">
    <property type="term" value="F:tRNA binding"/>
    <property type="evidence" value="ECO:0007669"/>
    <property type="project" value="TreeGrafter"/>
</dbReference>
<comment type="catalytic activity">
    <reaction evidence="8">
        <text>guanosine(9) in tRNA + S-adenosyl-L-methionine = N(1)-methylguanosine(9) in tRNA + S-adenosyl-L-homocysteine + H(+)</text>
        <dbReference type="Rhea" id="RHEA:43156"/>
        <dbReference type="Rhea" id="RHEA-COMP:10367"/>
        <dbReference type="Rhea" id="RHEA-COMP:10368"/>
        <dbReference type="ChEBI" id="CHEBI:15378"/>
        <dbReference type="ChEBI" id="CHEBI:57856"/>
        <dbReference type="ChEBI" id="CHEBI:59789"/>
        <dbReference type="ChEBI" id="CHEBI:73542"/>
        <dbReference type="ChEBI" id="CHEBI:74269"/>
        <dbReference type="EC" id="2.1.1.221"/>
    </reaction>
</comment>
<dbReference type="InterPro" id="IPR007356">
    <property type="entry name" value="tRNA_m1G_MeTrfase_euk"/>
</dbReference>
<gene>
    <name evidence="11" type="ORF">B0H66DRAFT_552000</name>
</gene>
<dbReference type="GO" id="GO:0052905">
    <property type="term" value="F:tRNA (guanosine(9)-N1)-methyltransferase activity"/>
    <property type="evidence" value="ECO:0007669"/>
    <property type="project" value="UniProtKB-EC"/>
</dbReference>
<dbReference type="InterPro" id="IPR028564">
    <property type="entry name" value="MT_TRM10-typ"/>
</dbReference>
<dbReference type="PANTHER" id="PTHR13563">
    <property type="entry name" value="TRNA (GUANINE-9-) METHYLTRANSFERASE"/>
    <property type="match status" value="1"/>
</dbReference>
<evidence type="ECO:0000256" key="3">
    <source>
        <dbReference type="ARBA" id="ARBA00022603"/>
    </source>
</evidence>
<feature type="compositionally biased region" description="Basic and acidic residues" evidence="9">
    <location>
        <begin position="83"/>
        <end position="108"/>
    </location>
</feature>
<dbReference type="PANTHER" id="PTHR13563:SF13">
    <property type="entry name" value="TRNA METHYLTRANSFERASE 10 HOMOLOG A"/>
    <property type="match status" value="1"/>
</dbReference>
<feature type="compositionally biased region" description="Basic residues" evidence="9">
    <location>
        <begin position="109"/>
        <end position="123"/>
    </location>
</feature>
<feature type="domain" description="SAM-dependent MTase TRM10-type" evidence="10">
    <location>
        <begin position="144"/>
        <end position="383"/>
    </location>
</feature>
<dbReference type="Gene3D" id="3.40.1280.30">
    <property type="match status" value="1"/>
</dbReference>
<dbReference type="AlphaFoldDB" id="A0AAE0IAK3"/>
<dbReference type="InterPro" id="IPR038459">
    <property type="entry name" value="MT_TRM10-typ_sf"/>
</dbReference>
<reference evidence="11" key="1">
    <citation type="journal article" date="2023" name="Mol. Phylogenet. Evol.">
        <title>Genome-scale phylogeny and comparative genomics of the fungal order Sordariales.</title>
        <authorList>
            <person name="Hensen N."/>
            <person name="Bonometti L."/>
            <person name="Westerberg I."/>
            <person name="Brannstrom I.O."/>
            <person name="Guillou S."/>
            <person name="Cros-Aarteil S."/>
            <person name="Calhoun S."/>
            <person name="Haridas S."/>
            <person name="Kuo A."/>
            <person name="Mondo S."/>
            <person name="Pangilinan J."/>
            <person name="Riley R."/>
            <person name="LaButti K."/>
            <person name="Andreopoulos B."/>
            <person name="Lipzen A."/>
            <person name="Chen C."/>
            <person name="Yan M."/>
            <person name="Daum C."/>
            <person name="Ng V."/>
            <person name="Clum A."/>
            <person name="Steindorff A."/>
            <person name="Ohm R.A."/>
            <person name="Martin F."/>
            <person name="Silar P."/>
            <person name="Natvig D.O."/>
            <person name="Lalanne C."/>
            <person name="Gautier V."/>
            <person name="Ament-Velasquez S.L."/>
            <person name="Kruys A."/>
            <person name="Hutchinson M.I."/>
            <person name="Powell A.J."/>
            <person name="Barry K."/>
            <person name="Miller A.N."/>
            <person name="Grigoriev I.V."/>
            <person name="Debuchy R."/>
            <person name="Gladieux P."/>
            <person name="Hiltunen Thoren M."/>
            <person name="Johannesson H."/>
        </authorList>
    </citation>
    <scope>NUCLEOTIDE SEQUENCE</scope>
    <source>
        <strain evidence="11">CBS 118394</strain>
    </source>
</reference>
<evidence type="ECO:0000256" key="5">
    <source>
        <dbReference type="ARBA" id="ARBA00022691"/>
    </source>
</evidence>
<dbReference type="GO" id="GO:0005634">
    <property type="term" value="C:nucleus"/>
    <property type="evidence" value="ECO:0007669"/>
    <property type="project" value="TreeGrafter"/>
</dbReference>
<feature type="compositionally biased region" description="Gly residues" evidence="9">
    <location>
        <begin position="50"/>
        <end position="65"/>
    </location>
</feature>
<accession>A0AAE0IAK3</accession>
<feature type="compositionally biased region" description="Basic and acidic residues" evidence="9">
    <location>
        <begin position="31"/>
        <end position="49"/>
    </location>
</feature>
<dbReference type="CDD" id="cd18089">
    <property type="entry name" value="SPOUT_Trm10-like"/>
    <property type="match status" value="1"/>
</dbReference>
<keyword evidence="4" id="KW-0808">Transferase</keyword>
<keyword evidence="12" id="KW-1185">Reference proteome</keyword>
<comment type="caution">
    <text evidence="11">The sequence shown here is derived from an EMBL/GenBank/DDBJ whole genome shotgun (WGS) entry which is preliminary data.</text>
</comment>
<keyword evidence="5" id="KW-0949">S-adenosyl-L-methionine</keyword>
<dbReference type="Proteomes" id="UP001283341">
    <property type="component" value="Unassembled WGS sequence"/>
</dbReference>
<feature type="compositionally biased region" description="Polar residues" evidence="9">
    <location>
        <begin position="1"/>
        <end position="28"/>
    </location>
</feature>
<evidence type="ECO:0000256" key="4">
    <source>
        <dbReference type="ARBA" id="ARBA00022679"/>
    </source>
</evidence>
<evidence type="ECO:0000313" key="12">
    <source>
        <dbReference type="Proteomes" id="UP001283341"/>
    </source>
</evidence>
<sequence length="442" mass="48743">MADEIPQQTNDAAQTGIDSQSESVQSLNGKRKADSELKSTESQAKKMRESGGGSPEEGHDNGGPGDAEMTTTNQPIAGAGSEEGDKLMTKGELKRLRKQQAHEAWRQGRKEKRKEKRHEKQARKRAEKEAKIAEAEAAGLDPVAVLRNPDPWTPCPVPVAFIIDCDFEKYMREPEIVSLSSQITRAYSQNRRAKYQAHLWVSSWQGKLQTRFETVLKNAHINWKGVQVMPGNFCNAARSAKELMARDGDEVIDLIKPREDGQPALVLDDRQPDQAEPESAEDIDQSVVYLTSESPYTLTRLEANTCYVIGGIVDRNREKGLCYRRAKEHKVRTAKLPIGQYMAMQSRYVLTTNQVVEIMVKWLECGDWGDAFTSIIPKRKGGTLKSSRSSVEANGEDGGQGDGDDEEQEEGEERGASGVAEDGIGADVKTKAHGSASSLSVP</sequence>
<evidence type="ECO:0000313" key="11">
    <source>
        <dbReference type="EMBL" id="KAK3321535.1"/>
    </source>
</evidence>
<reference evidence="11" key="2">
    <citation type="submission" date="2023-06" db="EMBL/GenBank/DDBJ databases">
        <authorList>
            <consortium name="Lawrence Berkeley National Laboratory"/>
            <person name="Haridas S."/>
            <person name="Hensen N."/>
            <person name="Bonometti L."/>
            <person name="Westerberg I."/>
            <person name="Brannstrom I.O."/>
            <person name="Guillou S."/>
            <person name="Cros-Aarteil S."/>
            <person name="Calhoun S."/>
            <person name="Kuo A."/>
            <person name="Mondo S."/>
            <person name="Pangilinan J."/>
            <person name="Riley R."/>
            <person name="Labutti K."/>
            <person name="Andreopoulos B."/>
            <person name="Lipzen A."/>
            <person name="Chen C."/>
            <person name="Yanf M."/>
            <person name="Daum C."/>
            <person name="Ng V."/>
            <person name="Clum A."/>
            <person name="Steindorff A."/>
            <person name="Ohm R."/>
            <person name="Martin F."/>
            <person name="Silar P."/>
            <person name="Natvig D."/>
            <person name="Lalanne C."/>
            <person name="Gautier V."/>
            <person name="Ament-Velasquez S.L."/>
            <person name="Kruys A."/>
            <person name="Hutchinson M.I."/>
            <person name="Powell A.J."/>
            <person name="Barry K."/>
            <person name="Miller A.N."/>
            <person name="Grigoriev I.V."/>
            <person name="Debuchy R."/>
            <person name="Gladieux P."/>
            <person name="Thoren M.H."/>
            <person name="Johannesson H."/>
        </authorList>
    </citation>
    <scope>NUCLEOTIDE SEQUENCE</scope>
    <source>
        <strain evidence="11">CBS 118394</strain>
    </source>
</reference>
<evidence type="ECO:0000256" key="9">
    <source>
        <dbReference type="SAM" id="MobiDB-lite"/>
    </source>
</evidence>
<evidence type="ECO:0000256" key="6">
    <source>
        <dbReference type="ARBA" id="ARBA00031792"/>
    </source>
</evidence>
<evidence type="ECO:0000256" key="7">
    <source>
        <dbReference type="ARBA" id="ARBA00032166"/>
    </source>
</evidence>